<gene>
    <name evidence="10" type="ORF">B1991_01255</name>
</gene>
<dbReference type="OrthoDB" id="1931120at2"/>
<accession>A0A4S3KLW3</accession>
<keyword evidence="4" id="KW-0597">Phosphoprotein</keyword>
<keyword evidence="10" id="KW-0067">ATP-binding</keyword>
<dbReference type="EC" id="2.7.13.3" evidence="3"/>
<dbReference type="Gene3D" id="6.10.340.10">
    <property type="match status" value="1"/>
</dbReference>
<dbReference type="PROSITE" id="PS50885">
    <property type="entry name" value="HAMP"/>
    <property type="match status" value="1"/>
</dbReference>
<dbReference type="RefSeq" id="WP_136256893.1">
    <property type="nucleotide sequence ID" value="NZ_MWIO01000004.1"/>
</dbReference>
<keyword evidence="6" id="KW-0418">Kinase</keyword>
<feature type="transmembrane region" description="Helical" evidence="7">
    <location>
        <begin position="12"/>
        <end position="33"/>
    </location>
</feature>
<dbReference type="InterPro" id="IPR003594">
    <property type="entry name" value="HATPase_dom"/>
</dbReference>
<evidence type="ECO:0000256" key="7">
    <source>
        <dbReference type="SAM" id="Phobius"/>
    </source>
</evidence>
<reference evidence="10 11" key="1">
    <citation type="submission" date="2017-02" db="EMBL/GenBank/DDBJ databases">
        <title>Whole genome sequencing of Rhodanobacter lindaniclasticus DSM 17932.</title>
        <authorList>
            <person name="Kumar S."/>
            <person name="Patil P."/>
            <person name="Patil P.B."/>
        </authorList>
    </citation>
    <scope>NUCLEOTIDE SEQUENCE [LARGE SCALE GENOMIC DNA]</scope>
    <source>
        <strain evidence="10 11">DSM 17932</strain>
    </source>
</reference>
<evidence type="ECO:0000259" key="9">
    <source>
        <dbReference type="PROSITE" id="PS50885"/>
    </source>
</evidence>
<dbReference type="Gene3D" id="3.30.450.20">
    <property type="entry name" value="PAS domain"/>
    <property type="match status" value="1"/>
</dbReference>
<name>A0A4S3KLW3_9GAMM</name>
<evidence type="ECO:0000256" key="2">
    <source>
        <dbReference type="ARBA" id="ARBA00004370"/>
    </source>
</evidence>
<dbReference type="InterPro" id="IPR036097">
    <property type="entry name" value="HisK_dim/P_sf"/>
</dbReference>
<comment type="subcellular location">
    <subcellularLocation>
        <location evidence="2">Membrane</location>
    </subcellularLocation>
</comment>
<dbReference type="SUPFAM" id="SSF55785">
    <property type="entry name" value="PYP-like sensor domain (PAS domain)"/>
    <property type="match status" value="1"/>
</dbReference>
<dbReference type="PRINTS" id="PR00344">
    <property type="entry name" value="BCTRLSENSOR"/>
</dbReference>
<evidence type="ECO:0000313" key="11">
    <source>
        <dbReference type="Proteomes" id="UP000306317"/>
    </source>
</evidence>
<dbReference type="SUPFAM" id="SSF55874">
    <property type="entry name" value="ATPase domain of HSP90 chaperone/DNA topoisomerase II/histidine kinase"/>
    <property type="match status" value="1"/>
</dbReference>
<dbReference type="InterPro" id="IPR035965">
    <property type="entry name" value="PAS-like_dom_sf"/>
</dbReference>
<evidence type="ECO:0000256" key="5">
    <source>
        <dbReference type="ARBA" id="ARBA00022679"/>
    </source>
</evidence>
<dbReference type="GO" id="GO:0005524">
    <property type="term" value="F:ATP binding"/>
    <property type="evidence" value="ECO:0007669"/>
    <property type="project" value="UniProtKB-KW"/>
</dbReference>
<dbReference type="InterPro" id="IPR005467">
    <property type="entry name" value="His_kinase_dom"/>
</dbReference>
<evidence type="ECO:0000256" key="6">
    <source>
        <dbReference type="ARBA" id="ARBA00022777"/>
    </source>
</evidence>
<comment type="catalytic activity">
    <reaction evidence="1">
        <text>ATP + protein L-histidine = ADP + protein N-phospho-L-histidine.</text>
        <dbReference type="EC" id="2.7.13.3"/>
    </reaction>
</comment>
<dbReference type="Gene3D" id="3.30.565.10">
    <property type="entry name" value="Histidine kinase-like ATPase, C-terminal domain"/>
    <property type="match status" value="1"/>
</dbReference>
<dbReference type="CDD" id="cd06225">
    <property type="entry name" value="HAMP"/>
    <property type="match status" value="1"/>
</dbReference>
<dbReference type="PANTHER" id="PTHR43065:SF51">
    <property type="entry name" value="HISTIDINE KINASE"/>
    <property type="match status" value="1"/>
</dbReference>
<dbReference type="InterPro" id="IPR003660">
    <property type="entry name" value="HAMP_dom"/>
</dbReference>
<feature type="domain" description="HAMP" evidence="9">
    <location>
        <begin position="97"/>
        <end position="149"/>
    </location>
</feature>
<protein>
    <recommendedName>
        <fullName evidence="3">histidine kinase</fullName>
        <ecNumber evidence="3">2.7.13.3</ecNumber>
    </recommendedName>
</protein>
<keyword evidence="11" id="KW-1185">Reference proteome</keyword>
<dbReference type="SMART" id="SM00387">
    <property type="entry name" value="HATPase_c"/>
    <property type="match status" value="1"/>
</dbReference>
<dbReference type="Proteomes" id="UP000306317">
    <property type="component" value="Unassembled WGS sequence"/>
</dbReference>
<evidence type="ECO:0000256" key="4">
    <source>
        <dbReference type="ARBA" id="ARBA00022553"/>
    </source>
</evidence>
<keyword evidence="5" id="KW-0808">Transferase</keyword>
<evidence type="ECO:0000313" key="10">
    <source>
        <dbReference type="EMBL" id="THD09853.1"/>
    </source>
</evidence>
<keyword evidence="7" id="KW-1133">Transmembrane helix</keyword>
<keyword evidence="7" id="KW-0812">Transmembrane</keyword>
<keyword evidence="10" id="KW-0547">Nucleotide-binding</keyword>
<sequence>MWQHLSSLRARLSLLLVAAGMVGGLILAGVTHWPLPQLLAWLHGGMGQDAAAPTPVTATATTAASVPMSPQDLYVVLAVGLVLLVLAAIWLAGRALDPVSRLLRALEGAVASYRDGDFSFSIAANRRDELGKLIRMHNELGHTLREQRQHLAQRELLLDTVVQNTPVALVLTDASGRVAYANIASRHLFNEGRSLAGLDFAELLAEAPQVLRQAVESGEDALLTVDMDGSDETFHLSQRAFRLQGRPHRLHSFRRMTRELSRQEVATWKRVIRVISHELNNSLAPISSLAHSGAELARRGDVDRLPGVFATIGERARHLHGFIAGYASFAKLPAPRPVAVEWAGFLEGLSLHCRYRLASAAPERAGWFDAAQIEQVLINLIKNAHEAGGPDDEVTLSIHDGGNETRVEVSDRGPGMSETVLAQALLPFYSTKRAGTGLGLALAREIIEAHGGRVLLANREGGGLRVTLLLPTAKAPPRG</sequence>
<dbReference type="CDD" id="cd00075">
    <property type="entry name" value="HATPase"/>
    <property type="match status" value="1"/>
</dbReference>
<comment type="caution">
    <text evidence="10">The sequence shown here is derived from an EMBL/GenBank/DDBJ whole genome shotgun (WGS) entry which is preliminary data.</text>
</comment>
<feature type="transmembrane region" description="Helical" evidence="7">
    <location>
        <begin position="73"/>
        <end position="93"/>
    </location>
</feature>
<dbReference type="Pfam" id="PF02518">
    <property type="entry name" value="HATPase_c"/>
    <property type="match status" value="1"/>
</dbReference>
<feature type="domain" description="Histidine kinase" evidence="8">
    <location>
        <begin position="369"/>
        <end position="474"/>
    </location>
</feature>
<dbReference type="GO" id="GO:0000155">
    <property type="term" value="F:phosphorelay sensor kinase activity"/>
    <property type="evidence" value="ECO:0007669"/>
    <property type="project" value="InterPro"/>
</dbReference>
<dbReference type="EMBL" id="MWIO01000004">
    <property type="protein sequence ID" value="THD09853.1"/>
    <property type="molecule type" value="Genomic_DNA"/>
</dbReference>
<dbReference type="InterPro" id="IPR004358">
    <property type="entry name" value="Sig_transdc_His_kin-like_C"/>
</dbReference>
<dbReference type="InterPro" id="IPR036890">
    <property type="entry name" value="HATPase_C_sf"/>
</dbReference>
<dbReference type="AlphaFoldDB" id="A0A4S3KLW3"/>
<evidence type="ECO:0000256" key="1">
    <source>
        <dbReference type="ARBA" id="ARBA00000085"/>
    </source>
</evidence>
<dbReference type="GO" id="GO:0016020">
    <property type="term" value="C:membrane"/>
    <property type="evidence" value="ECO:0007669"/>
    <property type="project" value="UniProtKB-SubCell"/>
</dbReference>
<dbReference type="SMART" id="SM00304">
    <property type="entry name" value="HAMP"/>
    <property type="match status" value="1"/>
</dbReference>
<keyword evidence="7" id="KW-0472">Membrane</keyword>
<dbReference type="PROSITE" id="PS50109">
    <property type="entry name" value="HIS_KIN"/>
    <property type="match status" value="1"/>
</dbReference>
<proteinExistence type="predicted"/>
<evidence type="ECO:0000259" key="8">
    <source>
        <dbReference type="PROSITE" id="PS50109"/>
    </source>
</evidence>
<dbReference type="SUPFAM" id="SSF47384">
    <property type="entry name" value="Homodimeric domain of signal transducing histidine kinase"/>
    <property type="match status" value="1"/>
</dbReference>
<organism evidence="10 11">
    <name type="scientific">Rhodanobacter lindaniclasticus</name>
    <dbReference type="NCBI Taxonomy" id="75310"/>
    <lineage>
        <taxon>Bacteria</taxon>
        <taxon>Pseudomonadati</taxon>
        <taxon>Pseudomonadota</taxon>
        <taxon>Gammaproteobacteria</taxon>
        <taxon>Lysobacterales</taxon>
        <taxon>Rhodanobacteraceae</taxon>
        <taxon>Rhodanobacter</taxon>
    </lineage>
</organism>
<evidence type="ECO:0000256" key="3">
    <source>
        <dbReference type="ARBA" id="ARBA00012438"/>
    </source>
</evidence>
<dbReference type="PANTHER" id="PTHR43065">
    <property type="entry name" value="SENSOR HISTIDINE KINASE"/>
    <property type="match status" value="1"/>
</dbReference>